<dbReference type="InterPro" id="IPR036046">
    <property type="entry name" value="Acylphosphatase-like_dom_sf"/>
</dbReference>
<dbReference type="InterPro" id="IPR004421">
    <property type="entry name" value="Carbamoyltransferase_HypF"/>
</dbReference>
<dbReference type="InterPro" id="IPR001792">
    <property type="entry name" value="Acylphosphatase-like_dom"/>
</dbReference>
<dbReference type="UniPathway" id="UPA00335"/>
<dbReference type="Pfam" id="PF07503">
    <property type="entry name" value="zf-HYPF"/>
    <property type="match status" value="2"/>
</dbReference>
<dbReference type="Gene3D" id="3.30.110.120">
    <property type="match status" value="1"/>
</dbReference>
<name>A0A2N3PI80_9HELI</name>
<reference evidence="12 13" key="1">
    <citation type="submission" date="2016-07" db="EMBL/GenBank/DDBJ databases">
        <title>Detection of Helicobacter winghamensis from caecal content of red fox (Vulpes vulpes).</title>
        <authorList>
            <person name="Zanoni R.G."/>
            <person name="Florio D."/>
            <person name="Caffara M."/>
            <person name="Renzi M."/>
            <person name="Parisi A."/>
            <person name="Pasquali F."/>
            <person name="Manfreda G."/>
        </authorList>
    </citation>
    <scope>NUCLEOTIDE SEQUENCE [LARGE SCALE GENOMIC DNA]</scope>
    <source>
        <strain evidence="12 13">295_13</strain>
    </source>
</reference>
<dbReference type="GO" id="GO:0016743">
    <property type="term" value="F:carboxyl- or carbamoyltransferase activity"/>
    <property type="evidence" value="ECO:0007669"/>
    <property type="project" value="UniProtKB-UniRule"/>
</dbReference>
<comment type="catalytic activity">
    <reaction evidence="7">
        <text>C-terminal L-cysteinyl-[HypE protein] + carbamoyl phosphate + ATP + H2O = C-terminal S-carboxamide-L-cysteinyl-[HypE protein] + AMP + phosphate + diphosphate + H(+)</text>
        <dbReference type="Rhea" id="RHEA:55636"/>
        <dbReference type="Rhea" id="RHEA-COMP:14247"/>
        <dbReference type="Rhea" id="RHEA-COMP:14392"/>
        <dbReference type="ChEBI" id="CHEBI:15377"/>
        <dbReference type="ChEBI" id="CHEBI:15378"/>
        <dbReference type="ChEBI" id="CHEBI:30616"/>
        <dbReference type="ChEBI" id="CHEBI:33019"/>
        <dbReference type="ChEBI" id="CHEBI:43474"/>
        <dbReference type="ChEBI" id="CHEBI:58228"/>
        <dbReference type="ChEBI" id="CHEBI:76913"/>
        <dbReference type="ChEBI" id="CHEBI:139126"/>
        <dbReference type="ChEBI" id="CHEBI:456215"/>
    </reaction>
</comment>
<dbReference type="STRING" id="556267.HWAG_00873"/>
<dbReference type="GO" id="GO:0016874">
    <property type="term" value="F:ligase activity"/>
    <property type="evidence" value="ECO:0007669"/>
    <property type="project" value="UniProtKB-UniRule"/>
</dbReference>
<keyword evidence="6" id="KW-0862">Zinc</keyword>
<comment type="pathway">
    <text evidence="1">Protein modification; [NiFe] hydrogenase maturation.</text>
</comment>
<feature type="active site" evidence="9">
    <location>
        <position position="21"/>
    </location>
</feature>
<comment type="caution">
    <text evidence="12">The sequence shown here is derived from an EMBL/GenBank/DDBJ whole genome shotgun (WGS) entry which is preliminary data.</text>
</comment>
<dbReference type="PIRSF" id="PIRSF006256">
    <property type="entry name" value="CMPcnvr_hdrg_mat"/>
    <property type="match status" value="1"/>
</dbReference>
<feature type="domain" description="Acylphosphatase-like" evidence="10">
    <location>
        <begin position="6"/>
        <end position="92"/>
    </location>
</feature>
<dbReference type="AlphaFoldDB" id="A0A2N3PI80"/>
<dbReference type="RefSeq" id="WP_101313201.1">
    <property type="nucleotide sequence ID" value="NZ_CALJBS010000014.1"/>
</dbReference>
<evidence type="ECO:0000256" key="1">
    <source>
        <dbReference type="ARBA" id="ARBA00004711"/>
    </source>
</evidence>
<evidence type="ECO:0000256" key="3">
    <source>
        <dbReference type="ARBA" id="ARBA00022598"/>
    </source>
</evidence>
<comment type="catalytic activity">
    <reaction evidence="9">
        <text>an acyl phosphate + H2O = a carboxylate + phosphate + H(+)</text>
        <dbReference type="Rhea" id="RHEA:14965"/>
        <dbReference type="ChEBI" id="CHEBI:15377"/>
        <dbReference type="ChEBI" id="CHEBI:15378"/>
        <dbReference type="ChEBI" id="CHEBI:29067"/>
        <dbReference type="ChEBI" id="CHEBI:43474"/>
        <dbReference type="ChEBI" id="CHEBI:59918"/>
        <dbReference type="EC" id="3.6.1.7"/>
    </reaction>
</comment>
<feature type="domain" description="YrdC-like" evidence="11">
    <location>
        <begin position="220"/>
        <end position="410"/>
    </location>
</feature>
<dbReference type="Pfam" id="PF22521">
    <property type="entry name" value="HypF_C_2"/>
    <property type="match status" value="1"/>
</dbReference>
<accession>A0A2N3PI80</accession>
<protein>
    <recommendedName>
        <fullName evidence="8">Carbamoyltransferase</fullName>
        <ecNumber evidence="8">6.2.-.-</ecNumber>
    </recommendedName>
</protein>
<dbReference type="InterPro" id="IPR055128">
    <property type="entry name" value="HypF_C_2"/>
</dbReference>
<dbReference type="InterPro" id="IPR017945">
    <property type="entry name" value="DHBP_synth_RibB-like_a/b_dom"/>
</dbReference>
<dbReference type="PROSITE" id="PS51163">
    <property type="entry name" value="YRDC"/>
    <property type="match status" value="1"/>
</dbReference>
<sequence length="778" mass="87443">MLKDLCVTYALEGVVQGVGFRPFVYKIAKKCGIVGYVRNTTSGVTILAQGTNEALECFEKALQTPPKVAKITKITKTESKKTESFLDFKILQSTQESALNAVVPADIALCKECLEEMWNPKNRRFHYPFISCTNCGGRYSLIHALPYDRKSTAMAQFRMCKECLEEYENPDSRRFHSEINCCEKCGPKLFFTGNLGFFKELEIPQSDFALCQKFIKEFTQNPLDKAVEFLKQGKILAVKGIGGYALVCNGLNTEAIMVLRMRKNRPRKPFALMCKDLKMAESYVHLSAFQKEILDSNIAPILLCDFKDKSPLPHSVIAPNLETLGVILPYAPLHYLLFEAIDFPLIFTSANLSGEPIIKDFSGIVENLGDVCDGVLLYDREILNPIDDSLVRTILYNGKEQMQVLRRARGFLCDLNLPFKSKQDFLALGAQQKATFCLKTQDRVLLSPHLGDLDSVASVENFLNTQKLFIERYQSALKDFVLDLHPNYTQREFIEGSNKAQRVQHHFAHLLSNITENEINEPVLGVIFDGTGYGENGKIWGGEFLSWNPKMPLEFKRVAHFDDFTLLGGEKAIKEIKRLGLSLVFESFKEGHKELDLPLFREFSKEHLEIFYNLKESAKVLCNSAGRLFDGVSALCGVCLQASYEGEGGMVLESLALKAFKKLESQNLGAYSYEIKEGVINYQPMIRGICKELELGVEACEIALRFHITLASVIAKVAEDYPCVALSGGCFQNALLTQLTLEKLKGKKVYLNKKIPCNDGGISIGQAYFMDFILRSEN</sequence>
<proteinExistence type="inferred from homology"/>
<dbReference type="PROSITE" id="PS51160">
    <property type="entry name" value="ACYLPHOSPHATASE_3"/>
    <property type="match status" value="1"/>
</dbReference>
<dbReference type="GO" id="GO:0003725">
    <property type="term" value="F:double-stranded RNA binding"/>
    <property type="evidence" value="ECO:0007669"/>
    <property type="project" value="InterPro"/>
</dbReference>
<dbReference type="GO" id="GO:0003998">
    <property type="term" value="F:acylphosphatase activity"/>
    <property type="evidence" value="ECO:0007669"/>
    <property type="project" value="UniProtKB-EC"/>
</dbReference>
<evidence type="ECO:0000313" key="13">
    <source>
        <dbReference type="Proteomes" id="UP000233350"/>
    </source>
</evidence>
<evidence type="ECO:0000256" key="6">
    <source>
        <dbReference type="ARBA" id="ARBA00022833"/>
    </source>
</evidence>
<evidence type="ECO:0000256" key="4">
    <source>
        <dbReference type="ARBA" id="ARBA00022723"/>
    </source>
</evidence>
<feature type="active site" evidence="9">
    <location>
        <position position="39"/>
    </location>
</feature>
<dbReference type="OrthoDB" id="9808093at2"/>
<keyword evidence="3" id="KW-0436">Ligase</keyword>
<dbReference type="Gene3D" id="3.30.420.40">
    <property type="match status" value="1"/>
</dbReference>
<keyword evidence="9" id="KW-0378">Hydrolase</keyword>
<dbReference type="Gene3D" id="3.90.870.50">
    <property type="match status" value="1"/>
</dbReference>
<dbReference type="EC" id="6.2.-.-" evidence="8"/>
<evidence type="ECO:0000256" key="7">
    <source>
        <dbReference type="ARBA" id="ARBA00048220"/>
    </source>
</evidence>
<dbReference type="Gene3D" id="3.30.420.360">
    <property type="match status" value="1"/>
</dbReference>
<keyword evidence="13" id="KW-1185">Reference proteome</keyword>
<dbReference type="InterPro" id="IPR011125">
    <property type="entry name" value="Znf_HypF"/>
</dbReference>
<dbReference type="Pfam" id="PF00708">
    <property type="entry name" value="Acylphosphatase"/>
    <property type="match status" value="1"/>
</dbReference>
<dbReference type="PANTHER" id="PTHR42959:SF1">
    <property type="entry name" value="CARBAMOYLTRANSFERASE HYPF"/>
    <property type="match status" value="1"/>
</dbReference>
<dbReference type="Pfam" id="PF01300">
    <property type="entry name" value="Sua5_yciO_yrdC"/>
    <property type="match status" value="1"/>
</dbReference>
<dbReference type="GO" id="GO:0051604">
    <property type="term" value="P:protein maturation"/>
    <property type="evidence" value="ECO:0007669"/>
    <property type="project" value="TreeGrafter"/>
</dbReference>
<keyword evidence="5" id="KW-0863">Zinc-finger</keyword>
<gene>
    <name evidence="12" type="ORF">BCM31_03220</name>
</gene>
<dbReference type="InterPro" id="IPR006070">
    <property type="entry name" value="Sua5-like_dom"/>
</dbReference>
<dbReference type="SUPFAM" id="SSF54975">
    <property type="entry name" value="Acylphosphatase/BLUF domain-like"/>
    <property type="match status" value="1"/>
</dbReference>
<keyword evidence="4" id="KW-0479">Metal-binding</keyword>
<dbReference type="GO" id="GO:0008270">
    <property type="term" value="F:zinc ion binding"/>
    <property type="evidence" value="ECO:0007669"/>
    <property type="project" value="UniProtKB-KW"/>
</dbReference>
<evidence type="ECO:0000259" key="11">
    <source>
        <dbReference type="PROSITE" id="PS51163"/>
    </source>
</evidence>
<keyword evidence="12" id="KW-0808">Transferase</keyword>
<evidence type="ECO:0000256" key="2">
    <source>
        <dbReference type="ARBA" id="ARBA00008097"/>
    </source>
</evidence>
<dbReference type="NCBIfam" id="TIGR00143">
    <property type="entry name" value="hypF"/>
    <property type="match status" value="1"/>
</dbReference>
<comment type="similarity">
    <text evidence="2 8">Belongs to the carbamoyltransferase HypF family.</text>
</comment>
<dbReference type="Proteomes" id="UP000233350">
    <property type="component" value="Unassembled WGS sequence"/>
</dbReference>
<evidence type="ECO:0000256" key="9">
    <source>
        <dbReference type="PROSITE-ProRule" id="PRU00520"/>
    </source>
</evidence>
<dbReference type="PANTHER" id="PTHR42959">
    <property type="entry name" value="CARBAMOYLTRANSFERASE"/>
    <property type="match status" value="1"/>
</dbReference>
<dbReference type="EMBL" id="MBPK01000043">
    <property type="protein sequence ID" value="PKT80367.1"/>
    <property type="molecule type" value="Genomic_DNA"/>
</dbReference>
<organism evidence="12 13">
    <name type="scientific">Helicobacter winghamensis</name>
    <dbReference type="NCBI Taxonomy" id="157268"/>
    <lineage>
        <taxon>Bacteria</taxon>
        <taxon>Pseudomonadati</taxon>
        <taxon>Campylobacterota</taxon>
        <taxon>Epsilonproteobacteria</taxon>
        <taxon>Campylobacterales</taxon>
        <taxon>Helicobacteraceae</taxon>
        <taxon>Helicobacter</taxon>
    </lineage>
</organism>
<dbReference type="SUPFAM" id="SSF55821">
    <property type="entry name" value="YrdC/RibB"/>
    <property type="match status" value="1"/>
</dbReference>
<evidence type="ECO:0000256" key="8">
    <source>
        <dbReference type="PIRNR" id="PIRNR006256"/>
    </source>
</evidence>
<dbReference type="InterPro" id="IPR041440">
    <property type="entry name" value="HypF_C"/>
</dbReference>
<evidence type="ECO:0000259" key="10">
    <source>
        <dbReference type="PROSITE" id="PS51160"/>
    </source>
</evidence>
<dbReference type="PROSITE" id="PS00150">
    <property type="entry name" value="ACYLPHOSPHATASE_1"/>
    <property type="match status" value="1"/>
</dbReference>
<dbReference type="InterPro" id="IPR017968">
    <property type="entry name" value="Acylphosphatase_CS"/>
</dbReference>
<dbReference type="Pfam" id="PF17788">
    <property type="entry name" value="HypF_C"/>
    <property type="match status" value="1"/>
</dbReference>
<evidence type="ECO:0000256" key="5">
    <source>
        <dbReference type="ARBA" id="ARBA00022771"/>
    </source>
</evidence>
<dbReference type="InterPro" id="IPR051060">
    <property type="entry name" value="Carbamoyltrans_HypF-like"/>
</dbReference>
<evidence type="ECO:0000313" key="12">
    <source>
        <dbReference type="EMBL" id="PKT80367.1"/>
    </source>
</evidence>